<feature type="compositionally biased region" description="Basic and acidic residues" evidence="1">
    <location>
        <begin position="640"/>
        <end position="657"/>
    </location>
</feature>
<evidence type="ECO:0000313" key="3">
    <source>
        <dbReference type="Proteomes" id="UP000041254"/>
    </source>
</evidence>
<dbReference type="AlphaFoldDB" id="A0A0G4H6H0"/>
<dbReference type="InParanoid" id="A0A0G4H6H0"/>
<feature type="region of interest" description="Disordered" evidence="1">
    <location>
        <begin position="366"/>
        <end position="419"/>
    </location>
</feature>
<feature type="region of interest" description="Disordered" evidence="1">
    <location>
        <begin position="551"/>
        <end position="657"/>
    </location>
</feature>
<evidence type="ECO:0000313" key="2">
    <source>
        <dbReference type="EMBL" id="CEM39316.1"/>
    </source>
</evidence>
<sequence>MRKGRRPPPHPGAPAQPTIKSLHVRRSPSAPPHRVTSTADVSGPAGKPPPVSQLRLPVPLLLDLLPSPTGPLAVEQQAERKDPTSAAAGPSIADRSTASTERKGDTTEPETLMRRRSRSSAPTARGLASDQQRPPAGAALKKLPLPSSSASAGARRKGKVKKGDTNVPEPVPMGLAAESRPSSPEDVMGGAKTDNEVPASSAVLPMSSVDEDRFFERLSSLSMWNFPEYKMPSLLVPPYRAEPLKASLFSQVPVPSAPSRTSLPSTKANVARRAKPTRTKSTASTIRPNSATAAASVRSSGQYLRAPAPKGVLREAKSLRAKILGDTMRMCKSFTEQVFPSEARKLAATLTAVDRLNRRLKRLNKTTLSSRADHTARTPATKARLATQSAARPSNEATASPTLNAKSRTDSPVFTFRGRPSPLSAVDASLPRFGWGDSPQARTRQTDNMEMRSVLRCEDFDTSALKQALLRHRTRPCADPPPYDGQDGDAQQREAAETYSYGTEHDDISPRDALTAPRVAAAASVDHADYQMRVTALCNAVRALCDALERPGAPSTPHPSALSPPWCKKAAGSCREDTETDHTGDSPVHPLSGISSPAPPSRGPGSPKEAIQTSDKGDAIKRPTPPSSPTKAVSQQRGIRGIEERTTTESDGESLKESRGWYWTDVQSERMKVFDIWADGDISRLPRYESTVIGSRLGSMLHKKGRFTSPRYLTRHWPPEQPENRDETVALGTTSLPTSPTPQPCIVCPAAPPVHGAMPTSAPRQDKRKRCLLCGSFP</sequence>
<feature type="region of interest" description="Disordered" evidence="1">
    <location>
        <begin position="473"/>
        <end position="511"/>
    </location>
</feature>
<keyword evidence="3" id="KW-1185">Reference proteome</keyword>
<feature type="compositionally biased region" description="Low complexity" evidence="1">
    <location>
        <begin position="138"/>
        <end position="153"/>
    </location>
</feature>
<feature type="region of interest" description="Disordered" evidence="1">
    <location>
        <begin position="1"/>
        <end position="197"/>
    </location>
</feature>
<evidence type="ECO:0000256" key="1">
    <source>
        <dbReference type="SAM" id="MobiDB-lite"/>
    </source>
</evidence>
<dbReference type="EMBL" id="CDMY01001036">
    <property type="protein sequence ID" value="CEM39316.1"/>
    <property type="molecule type" value="Genomic_DNA"/>
</dbReference>
<gene>
    <name evidence="2" type="ORF">Vbra_19601</name>
</gene>
<feature type="compositionally biased region" description="Polar residues" evidence="1">
    <location>
        <begin position="386"/>
        <end position="412"/>
    </location>
</feature>
<proteinExistence type="predicted"/>
<name>A0A0G4H6H0_VITBC</name>
<feature type="compositionally biased region" description="Polar residues" evidence="1">
    <location>
        <begin position="279"/>
        <end position="290"/>
    </location>
</feature>
<protein>
    <submittedName>
        <fullName evidence="2">Uncharacterized protein</fullName>
    </submittedName>
</protein>
<feature type="region of interest" description="Disordered" evidence="1">
    <location>
        <begin position="253"/>
        <end position="290"/>
    </location>
</feature>
<dbReference type="VEuPathDB" id="CryptoDB:Vbra_19601"/>
<feature type="compositionally biased region" description="Low complexity" evidence="1">
    <location>
        <begin position="52"/>
        <end position="72"/>
    </location>
</feature>
<accession>A0A0G4H6H0</accession>
<feature type="compositionally biased region" description="Basic and acidic residues" evidence="1">
    <location>
        <begin position="574"/>
        <end position="584"/>
    </location>
</feature>
<organism evidence="2 3">
    <name type="scientific">Vitrella brassicaformis (strain CCMP3155)</name>
    <dbReference type="NCBI Taxonomy" id="1169540"/>
    <lineage>
        <taxon>Eukaryota</taxon>
        <taxon>Sar</taxon>
        <taxon>Alveolata</taxon>
        <taxon>Colpodellida</taxon>
        <taxon>Vitrellaceae</taxon>
        <taxon>Vitrella</taxon>
    </lineage>
</organism>
<feature type="compositionally biased region" description="Polar residues" evidence="1">
    <location>
        <begin position="258"/>
        <end position="268"/>
    </location>
</feature>
<reference evidence="2 3" key="1">
    <citation type="submission" date="2014-11" db="EMBL/GenBank/DDBJ databases">
        <authorList>
            <person name="Zhu J."/>
            <person name="Qi W."/>
            <person name="Song R."/>
        </authorList>
    </citation>
    <scope>NUCLEOTIDE SEQUENCE [LARGE SCALE GENOMIC DNA]</scope>
</reference>
<dbReference type="Proteomes" id="UP000041254">
    <property type="component" value="Unassembled WGS sequence"/>
</dbReference>